<dbReference type="PANTHER" id="PTHR11505">
    <property type="entry name" value="L1 TRANSPOSABLE ELEMENT-RELATED"/>
    <property type="match status" value="1"/>
</dbReference>
<evidence type="ECO:0008006" key="3">
    <source>
        <dbReference type="Google" id="ProtNLM"/>
    </source>
</evidence>
<dbReference type="InterPro" id="IPR004244">
    <property type="entry name" value="Transposase_22"/>
</dbReference>
<organism evidence="1 2">
    <name type="scientific">Latimeria chalumnae</name>
    <name type="common">Coelacanth</name>
    <dbReference type="NCBI Taxonomy" id="7897"/>
    <lineage>
        <taxon>Eukaryota</taxon>
        <taxon>Metazoa</taxon>
        <taxon>Chordata</taxon>
        <taxon>Craniata</taxon>
        <taxon>Vertebrata</taxon>
        <taxon>Euteleostomi</taxon>
        <taxon>Coelacanthiformes</taxon>
        <taxon>Coelacanthidae</taxon>
        <taxon>Latimeria</taxon>
    </lineage>
</organism>
<reference evidence="1" key="2">
    <citation type="submission" date="2025-08" db="UniProtKB">
        <authorList>
            <consortium name="Ensembl"/>
        </authorList>
    </citation>
    <scope>IDENTIFICATION</scope>
</reference>
<dbReference type="EMBL" id="AFYH01086116">
    <property type="status" value="NOT_ANNOTATED_CDS"/>
    <property type="molecule type" value="Genomic_DNA"/>
</dbReference>
<dbReference type="GeneTree" id="ENSGT00940000160789"/>
<protein>
    <recommendedName>
        <fullName evidence="3">L1 transposable element RRM domain-containing protein</fullName>
    </recommendedName>
</protein>
<keyword evidence="2" id="KW-1185">Reference proteome</keyword>
<name>H3B1C4_LATCH</name>
<reference evidence="2" key="1">
    <citation type="submission" date="2011-08" db="EMBL/GenBank/DDBJ databases">
        <title>The draft genome of Latimeria chalumnae.</title>
        <authorList>
            <person name="Di Palma F."/>
            <person name="Alfoldi J."/>
            <person name="Johnson J."/>
            <person name="Berlin A."/>
            <person name="Gnerre S."/>
            <person name="Jaffe D."/>
            <person name="MacCallum I."/>
            <person name="Young S."/>
            <person name="Walker B.J."/>
            <person name="Lander E."/>
            <person name="Lindblad-Toh K."/>
        </authorList>
    </citation>
    <scope>NUCLEOTIDE SEQUENCE [LARGE SCALE GENOMIC DNA]</scope>
    <source>
        <strain evidence="2">Wild caught</strain>
    </source>
</reference>
<accession>H3B1C4</accession>
<dbReference type="HOGENOM" id="CLU_062834_2_0_1"/>
<sequence length="246" mass="28417">VAEIREDISGIKSNLGVLSQRVTATESKLNKAESTLVEFGGRLDRMEEDLEYQSGYSRDLWDRVQDLENRSRRNNIRILGVPEGAEGINISGPAFLLTLLRDCLPLPEAGDIEIERAHRMLGPKPGPDQCPRPIIACFLRFRDRENILRLAGEEGELHWRGEKIMIFPDMSRELAMQRHHFTPARRRCMALGLRYALQYPATLRVTIDGRSRRFTDLEEALREIDLLWVQNEEGTDRRCPQPQRER</sequence>
<proteinExistence type="predicted"/>
<evidence type="ECO:0000313" key="1">
    <source>
        <dbReference type="Ensembl" id="ENSLACP00000015695.1"/>
    </source>
</evidence>
<dbReference type="InParanoid" id="H3B1C4"/>
<dbReference type="Gene3D" id="3.30.70.1820">
    <property type="entry name" value="L1 transposable element, RRM domain"/>
    <property type="match status" value="1"/>
</dbReference>
<evidence type="ECO:0000313" key="2">
    <source>
        <dbReference type="Proteomes" id="UP000008672"/>
    </source>
</evidence>
<reference evidence="1" key="3">
    <citation type="submission" date="2025-09" db="UniProtKB">
        <authorList>
            <consortium name="Ensembl"/>
        </authorList>
    </citation>
    <scope>IDENTIFICATION</scope>
</reference>
<dbReference type="Proteomes" id="UP000008672">
    <property type="component" value="Unassembled WGS sequence"/>
</dbReference>
<dbReference type="Ensembl" id="ENSLACT00000015805.1">
    <property type="protein sequence ID" value="ENSLACP00000015695.1"/>
    <property type="gene ID" value="ENSLACG00000013821.1"/>
</dbReference>
<dbReference type="AlphaFoldDB" id="H3B1C4"/>